<keyword evidence="7" id="KW-1185">Reference proteome</keyword>
<dbReference type="Pfam" id="PF01497">
    <property type="entry name" value="Peripla_BP_2"/>
    <property type="match status" value="1"/>
</dbReference>
<keyword evidence="2" id="KW-0175">Coiled coil</keyword>
<evidence type="ECO:0000313" key="7">
    <source>
        <dbReference type="Proteomes" id="UP001589862"/>
    </source>
</evidence>
<dbReference type="PANTHER" id="PTHR30535">
    <property type="entry name" value="VITAMIN B12-BINDING PROTEIN"/>
    <property type="match status" value="1"/>
</dbReference>
<dbReference type="PANTHER" id="PTHR30535:SF4">
    <property type="entry name" value="HEMIN-BINDING PERIPLASMIC PROTEIN HMUT"/>
    <property type="match status" value="1"/>
</dbReference>
<feature type="signal peptide" evidence="4">
    <location>
        <begin position="1"/>
        <end position="31"/>
    </location>
</feature>
<feature type="region of interest" description="Disordered" evidence="3">
    <location>
        <begin position="31"/>
        <end position="62"/>
    </location>
</feature>
<accession>A0ABV6PAL7</accession>
<evidence type="ECO:0000256" key="2">
    <source>
        <dbReference type="SAM" id="Coils"/>
    </source>
</evidence>
<evidence type="ECO:0000256" key="3">
    <source>
        <dbReference type="SAM" id="MobiDB-lite"/>
    </source>
</evidence>
<evidence type="ECO:0000313" key="6">
    <source>
        <dbReference type="EMBL" id="MFC0582164.1"/>
    </source>
</evidence>
<gene>
    <name evidence="6" type="ORF">ACFFFR_07180</name>
</gene>
<dbReference type="Gene3D" id="3.40.50.1980">
    <property type="entry name" value="Nitrogenase molybdenum iron protein domain"/>
    <property type="match status" value="2"/>
</dbReference>
<dbReference type="InterPro" id="IPR050902">
    <property type="entry name" value="ABC_Transporter_SBP"/>
</dbReference>
<evidence type="ECO:0000259" key="5">
    <source>
        <dbReference type="PROSITE" id="PS50983"/>
    </source>
</evidence>
<evidence type="ECO:0000256" key="4">
    <source>
        <dbReference type="SAM" id="SignalP"/>
    </source>
</evidence>
<dbReference type="InterPro" id="IPR002491">
    <property type="entry name" value="ABC_transptr_periplasmic_BD"/>
</dbReference>
<feature type="chain" id="PRO_5046240818" evidence="4">
    <location>
        <begin position="32"/>
        <end position="372"/>
    </location>
</feature>
<dbReference type="Proteomes" id="UP001589862">
    <property type="component" value="Unassembled WGS sequence"/>
</dbReference>
<proteinExistence type="inferred from homology"/>
<feature type="coiled-coil region" evidence="2">
    <location>
        <begin position="214"/>
        <end position="241"/>
    </location>
</feature>
<feature type="compositionally biased region" description="Low complexity" evidence="3">
    <location>
        <begin position="38"/>
        <end position="56"/>
    </location>
</feature>
<feature type="domain" description="Fe/B12 periplasmic-binding" evidence="5">
    <location>
        <begin position="107"/>
        <end position="370"/>
    </location>
</feature>
<dbReference type="PROSITE" id="PS50983">
    <property type="entry name" value="FE_B12_PBP"/>
    <property type="match status" value="1"/>
</dbReference>
<reference evidence="6 7" key="1">
    <citation type="submission" date="2024-09" db="EMBL/GenBank/DDBJ databases">
        <authorList>
            <person name="Sun Q."/>
            <person name="Mori K."/>
        </authorList>
    </citation>
    <scope>NUCLEOTIDE SEQUENCE [LARGE SCALE GENOMIC DNA]</scope>
    <source>
        <strain evidence="6 7">NCAIM B.02604</strain>
    </source>
</reference>
<protein>
    <submittedName>
        <fullName evidence="6">Hemin ABC transporter substrate-binding protein</fullName>
    </submittedName>
</protein>
<organism evidence="6 7">
    <name type="scientific">Micrococcoides hystricis</name>
    <dbReference type="NCBI Taxonomy" id="1572761"/>
    <lineage>
        <taxon>Bacteria</taxon>
        <taxon>Bacillati</taxon>
        <taxon>Actinomycetota</taxon>
        <taxon>Actinomycetes</taxon>
        <taxon>Micrococcales</taxon>
        <taxon>Micrococcaceae</taxon>
        <taxon>Micrococcoides</taxon>
    </lineage>
</organism>
<evidence type="ECO:0000256" key="1">
    <source>
        <dbReference type="ARBA" id="ARBA00008814"/>
    </source>
</evidence>
<comment type="caution">
    <text evidence="6">The sequence shown here is derived from an EMBL/GenBank/DDBJ whole genome shotgun (WGS) entry which is preliminary data.</text>
</comment>
<dbReference type="PROSITE" id="PS51257">
    <property type="entry name" value="PROKAR_LIPOPROTEIN"/>
    <property type="match status" value="1"/>
</dbReference>
<comment type="similarity">
    <text evidence="1">Belongs to the bacterial solute-binding protein 8 family.</text>
</comment>
<dbReference type="SUPFAM" id="SSF53807">
    <property type="entry name" value="Helical backbone' metal receptor"/>
    <property type="match status" value="1"/>
</dbReference>
<name>A0ABV6PAL7_9MICC</name>
<sequence>MNKWLNRLLVGGTSILASLLLVTSCSSPIPAGTDATEEASAASSHSSESPTPSTSAVEPLSLPSGPVSIAPVPAVEPVSSKAEPALPVTFKDVTGGTHEITDTSRVLALDIYGTFVETIIALGEQDKLVGRTSSNTQPEIADLPMVTVGGHQLNAEAILNLQPTLVIADKTLGPPEVLTQLADAGIPVVYLDAKRTLATMPTMIQDLSDIMGVADRGEELSEEISQRLEQVTEQIKARSAETQKQPAAAFLYIRGSGSVFFIFGKDSGADDLITSLGLKDVASEKGITDYKPATAEALAELAPDVLIVMSSGLESGGGIEELLKRPGVAQTPAGKNKRIIDLPDGQSLSFGPSYPDMVEKIIQEAFTADSGK</sequence>
<dbReference type="RefSeq" id="WP_377459124.1">
    <property type="nucleotide sequence ID" value="NZ_JBHLUB010000029.1"/>
</dbReference>
<dbReference type="EMBL" id="JBHLUB010000029">
    <property type="protein sequence ID" value="MFC0582164.1"/>
    <property type="molecule type" value="Genomic_DNA"/>
</dbReference>
<keyword evidence="4" id="KW-0732">Signal</keyword>